<proteinExistence type="predicted"/>
<reference evidence="1 2" key="1">
    <citation type="journal article" date="2020" name="BMC Genomics">
        <title>Intraspecific diversification of the crop wild relative Brassica cretica Lam. using demographic model selection.</title>
        <authorList>
            <person name="Kioukis A."/>
            <person name="Michalopoulou V.A."/>
            <person name="Briers L."/>
            <person name="Pirintsos S."/>
            <person name="Studholme D.J."/>
            <person name="Pavlidis P."/>
            <person name="Sarris P.F."/>
        </authorList>
    </citation>
    <scope>NUCLEOTIDE SEQUENCE [LARGE SCALE GENOMIC DNA]</scope>
    <source>
        <strain evidence="2">cv. PFS-1207/04</strain>
    </source>
</reference>
<evidence type="ECO:0000313" key="1">
    <source>
        <dbReference type="EMBL" id="KAF3562378.1"/>
    </source>
</evidence>
<comment type="caution">
    <text evidence="1">The sequence shown here is derived from an EMBL/GenBank/DDBJ whole genome shotgun (WGS) entry which is preliminary data.</text>
</comment>
<dbReference type="EMBL" id="QGKV02000759">
    <property type="protein sequence ID" value="KAF3562378.1"/>
    <property type="molecule type" value="Genomic_DNA"/>
</dbReference>
<gene>
    <name evidence="1" type="ORF">DY000_02011365</name>
</gene>
<protein>
    <submittedName>
        <fullName evidence="1">Uncharacterized protein</fullName>
    </submittedName>
</protein>
<evidence type="ECO:0000313" key="2">
    <source>
        <dbReference type="Proteomes" id="UP000266723"/>
    </source>
</evidence>
<sequence>MANSRVFFFSDSKSGRCSSVVEARLLRYWEADPVFEVHGTYRLRWACGNERADPMERFWFCNCNHLMLFAKTNTDFVGDVRGIKTIYNAEIQSTLRLMTITRRHSTVCLSVFYGIAAQKDS</sequence>
<accession>A0ABQ7CRY9</accession>
<dbReference type="Proteomes" id="UP000266723">
    <property type="component" value="Unassembled WGS sequence"/>
</dbReference>
<name>A0ABQ7CRY9_BRACR</name>
<organism evidence="1 2">
    <name type="scientific">Brassica cretica</name>
    <name type="common">Mustard</name>
    <dbReference type="NCBI Taxonomy" id="69181"/>
    <lineage>
        <taxon>Eukaryota</taxon>
        <taxon>Viridiplantae</taxon>
        <taxon>Streptophyta</taxon>
        <taxon>Embryophyta</taxon>
        <taxon>Tracheophyta</taxon>
        <taxon>Spermatophyta</taxon>
        <taxon>Magnoliopsida</taxon>
        <taxon>eudicotyledons</taxon>
        <taxon>Gunneridae</taxon>
        <taxon>Pentapetalae</taxon>
        <taxon>rosids</taxon>
        <taxon>malvids</taxon>
        <taxon>Brassicales</taxon>
        <taxon>Brassicaceae</taxon>
        <taxon>Brassiceae</taxon>
        <taxon>Brassica</taxon>
    </lineage>
</organism>
<keyword evidence="2" id="KW-1185">Reference proteome</keyword>